<protein>
    <submittedName>
        <fullName evidence="1">Uncharacterized protein</fullName>
    </submittedName>
</protein>
<dbReference type="HOGENOM" id="CLU_3061989_0_0_9"/>
<evidence type="ECO:0000313" key="2">
    <source>
        <dbReference type="Proteomes" id="UP000001578"/>
    </source>
</evidence>
<organism evidence="1 2">
    <name type="scientific">Geobacillus thermodenitrificans (strain NG80-2)</name>
    <dbReference type="NCBI Taxonomy" id="420246"/>
    <lineage>
        <taxon>Bacteria</taxon>
        <taxon>Bacillati</taxon>
        <taxon>Bacillota</taxon>
        <taxon>Bacilli</taxon>
        <taxon>Bacillales</taxon>
        <taxon>Anoxybacillaceae</taxon>
        <taxon>Geobacillus</taxon>
    </lineage>
</organism>
<gene>
    <name evidence="1" type="ordered locus">GTNG_2605</name>
</gene>
<sequence>MIMRNVLTAAGESRVRHALLIELRQHFPDMKIVRMLERKGEGKVTWANITKAK</sequence>
<dbReference type="Proteomes" id="UP000001578">
    <property type="component" value="Chromosome"/>
</dbReference>
<name>A4IRJ6_GEOTN</name>
<reference evidence="1 2" key="1">
    <citation type="journal article" date="2007" name="Proc. Natl. Acad. Sci. U.S.A.">
        <title>Genome and proteome of long-chain alkane degrading Geobacillus thermodenitrificans NG80-2 isolated from a deep-subsurface oil reservoir.</title>
        <authorList>
            <person name="Feng L."/>
            <person name="Wang W."/>
            <person name="Cheng J."/>
            <person name="Ren Y."/>
            <person name="Zhao G."/>
            <person name="Gao C."/>
            <person name="Tang Y."/>
            <person name="Liu X."/>
            <person name="Han W."/>
            <person name="Peng X."/>
            <person name="Liu R."/>
            <person name="Wang L."/>
        </authorList>
    </citation>
    <scope>NUCLEOTIDE SEQUENCE [LARGE SCALE GENOMIC DNA]</scope>
    <source>
        <strain evidence="1 2">NG80-2</strain>
    </source>
</reference>
<dbReference type="KEGG" id="gtn:GTNG_2605"/>
<evidence type="ECO:0000313" key="1">
    <source>
        <dbReference type="EMBL" id="ABO67950.1"/>
    </source>
</evidence>
<proteinExistence type="predicted"/>
<dbReference type="AlphaFoldDB" id="A4IRJ6"/>
<dbReference type="EMBL" id="CP000557">
    <property type="protein sequence ID" value="ABO67950.1"/>
    <property type="molecule type" value="Genomic_DNA"/>
</dbReference>
<accession>A4IRJ6</accession>